<dbReference type="Pfam" id="PF13459">
    <property type="entry name" value="Fer4_15"/>
    <property type="match status" value="1"/>
</dbReference>
<dbReference type="EMBL" id="JAERRG010000002">
    <property type="protein sequence ID" value="MBL1112452.1"/>
    <property type="molecule type" value="Genomic_DNA"/>
</dbReference>
<dbReference type="RefSeq" id="WP_201849190.1">
    <property type="nucleotide sequence ID" value="NZ_JAERRG010000002.1"/>
</dbReference>
<evidence type="ECO:0000256" key="4">
    <source>
        <dbReference type="ARBA" id="ARBA00022982"/>
    </source>
</evidence>
<reference evidence="8 9" key="1">
    <citation type="submission" date="2021-01" db="EMBL/GenBank/DDBJ databases">
        <title>WGS of actinomycetes isolated from Thailand.</title>
        <authorList>
            <person name="Thawai C."/>
        </authorList>
    </citation>
    <scope>NUCLEOTIDE SEQUENCE [LARGE SCALE GENOMIC DNA]</scope>
    <source>
        <strain evidence="8 9">CA3R110</strain>
    </source>
</reference>
<proteinExistence type="predicted"/>
<dbReference type="InterPro" id="IPR051269">
    <property type="entry name" value="Fe-S_cluster_ET"/>
</dbReference>
<evidence type="ECO:0000313" key="9">
    <source>
        <dbReference type="Proteomes" id="UP000621510"/>
    </source>
</evidence>
<evidence type="ECO:0000256" key="1">
    <source>
        <dbReference type="ARBA" id="ARBA00001927"/>
    </source>
</evidence>
<dbReference type="PANTHER" id="PTHR36923:SF3">
    <property type="entry name" value="FERREDOXIN"/>
    <property type="match status" value="1"/>
</dbReference>
<comment type="cofactor">
    <cofactor evidence="1">
        <name>[3Fe-4S] cluster</name>
        <dbReference type="ChEBI" id="CHEBI:21137"/>
    </cofactor>
</comment>
<accession>A0ABS1PJ78</accession>
<dbReference type="Proteomes" id="UP000621510">
    <property type="component" value="Unassembled WGS sequence"/>
</dbReference>
<dbReference type="PANTHER" id="PTHR36923">
    <property type="entry name" value="FERREDOXIN"/>
    <property type="match status" value="1"/>
</dbReference>
<organism evidence="8 9">
    <name type="scientific">Streptomyces endocoffeicus</name>
    <dbReference type="NCBI Taxonomy" id="2898945"/>
    <lineage>
        <taxon>Bacteria</taxon>
        <taxon>Bacillati</taxon>
        <taxon>Actinomycetota</taxon>
        <taxon>Actinomycetes</taxon>
        <taxon>Kitasatosporales</taxon>
        <taxon>Streptomycetaceae</taxon>
        <taxon>Streptomyces</taxon>
    </lineage>
</organism>
<evidence type="ECO:0000256" key="2">
    <source>
        <dbReference type="ARBA" id="ARBA00022448"/>
    </source>
</evidence>
<dbReference type="SUPFAM" id="SSF54862">
    <property type="entry name" value="4Fe-4S ferredoxins"/>
    <property type="match status" value="1"/>
</dbReference>
<keyword evidence="7" id="KW-0003">3Fe-4S</keyword>
<keyword evidence="6" id="KW-0411">Iron-sulfur</keyword>
<keyword evidence="3" id="KW-0479">Metal-binding</keyword>
<keyword evidence="2" id="KW-0813">Transport</keyword>
<sequence>MKLHVDREACQVTGVCTGLAPEVLDLDEQGELVVLDRTPPPHLLDDVRQAVRGCPMRALWITED</sequence>
<evidence type="ECO:0000313" key="8">
    <source>
        <dbReference type="EMBL" id="MBL1112452.1"/>
    </source>
</evidence>
<evidence type="ECO:0000256" key="3">
    <source>
        <dbReference type="ARBA" id="ARBA00022723"/>
    </source>
</evidence>
<protein>
    <submittedName>
        <fullName evidence="8">Ferredoxin</fullName>
    </submittedName>
</protein>
<name>A0ABS1PJ78_9ACTN</name>
<gene>
    <name evidence="8" type="ORF">JK364_08560</name>
</gene>
<comment type="caution">
    <text evidence="8">The sequence shown here is derived from an EMBL/GenBank/DDBJ whole genome shotgun (WGS) entry which is preliminary data.</text>
</comment>
<keyword evidence="4" id="KW-0249">Electron transport</keyword>
<evidence type="ECO:0000256" key="5">
    <source>
        <dbReference type="ARBA" id="ARBA00023004"/>
    </source>
</evidence>
<evidence type="ECO:0000256" key="7">
    <source>
        <dbReference type="ARBA" id="ARBA00023291"/>
    </source>
</evidence>
<evidence type="ECO:0000256" key="6">
    <source>
        <dbReference type="ARBA" id="ARBA00023014"/>
    </source>
</evidence>
<dbReference type="Gene3D" id="3.30.70.20">
    <property type="match status" value="1"/>
</dbReference>
<keyword evidence="9" id="KW-1185">Reference proteome</keyword>
<keyword evidence="5" id="KW-0408">Iron</keyword>